<proteinExistence type="inferred from homology"/>
<dbReference type="Pfam" id="PF01715">
    <property type="entry name" value="IPPT"/>
    <property type="match status" value="1"/>
</dbReference>
<feature type="site" description="Interaction with substrate tRNA" evidence="10">
    <location>
        <position position="124"/>
    </location>
</feature>
<comment type="caution">
    <text evidence="14">The sequence shown here is derived from an EMBL/GenBank/DDBJ whole genome shotgun (WGS) entry which is preliminary data.</text>
</comment>
<comment type="catalytic activity">
    <reaction evidence="9 10 11">
        <text>adenosine(37) in tRNA + dimethylallyl diphosphate = N(6)-dimethylallyladenosine(37) in tRNA + diphosphate</text>
        <dbReference type="Rhea" id="RHEA:26482"/>
        <dbReference type="Rhea" id="RHEA-COMP:10162"/>
        <dbReference type="Rhea" id="RHEA-COMP:10375"/>
        <dbReference type="ChEBI" id="CHEBI:33019"/>
        <dbReference type="ChEBI" id="CHEBI:57623"/>
        <dbReference type="ChEBI" id="CHEBI:74411"/>
        <dbReference type="ChEBI" id="CHEBI:74415"/>
        <dbReference type="EC" id="2.5.1.75"/>
    </reaction>
</comment>
<dbReference type="PANTHER" id="PTHR11088:SF60">
    <property type="entry name" value="TRNA DIMETHYLALLYLTRANSFERASE"/>
    <property type="match status" value="1"/>
</dbReference>
<organism evidence="14 15">
    <name type="scientific">Deinococcus radiophilus</name>
    <dbReference type="NCBI Taxonomy" id="32062"/>
    <lineage>
        <taxon>Bacteria</taxon>
        <taxon>Thermotogati</taxon>
        <taxon>Deinococcota</taxon>
        <taxon>Deinococci</taxon>
        <taxon>Deinococcales</taxon>
        <taxon>Deinococcaceae</taxon>
        <taxon>Deinococcus</taxon>
    </lineage>
</organism>
<reference evidence="14 15" key="1">
    <citation type="submission" date="2018-12" db="EMBL/GenBank/DDBJ databases">
        <title>Deinococcus radiophilus ATCC 27603 genome sequencing and assembly.</title>
        <authorList>
            <person name="Maclea K.S."/>
            <person name="Maynard C.R."/>
        </authorList>
    </citation>
    <scope>NUCLEOTIDE SEQUENCE [LARGE SCALE GENOMIC DNA]</scope>
    <source>
        <strain evidence="14 15">ATCC 27603</strain>
    </source>
</reference>
<comment type="similarity">
    <text evidence="3 10 13">Belongs to the IPP transferase family.</text>
</comment>
<comment type="caution">
    <text evidence="10">Lacks conserved residue(s) required for the propagation of feature annotation.</text>
</comment>
<comment type="subunit">
    <text evidence="10">Monomer.</text>
</comment>
<feature type="site" description="Interaction with substrate tRNA" evidence="10">
    <location>
        <position position="102"/>
    </location>
</feature>
<evidence type="ECO:0000256" key="3">
    <source>
        <dbReference type="ARBA" id="ARBA00005842"/>
    </source>
</evidence>
<evidence type="ECO:0000256" key="2">
    <source>
        <dbReference type="ARBA" id="ARBA00003213"/>
    </source>
</evidence>
<dbReference type="GO" id="GO:0052381">
    <property type="term" value="F:tRNA dimethylallyltransferase activity"/>
    <property type="evidence" value="ECO:0007669"/>
    <property type="project" value="UniProtKB-UniRule"/>
</dbReference>
<evidence type="ECO:0000256" key="1">
    <source>
        <dbReference type="ARBA" id="ARBA00001946"/>
    </source>
</evidence>
<keyword evidence="4 10" id="KW-0808">Transferase</keyword>
<protein>
    <recommendedName>
        <fullName evidence="10">tRNA dimethylallyltransferase</fullName>
        <ecNumber evidence="10">2.5.1.75</ecNumber>
    </recommendedName>
    <alternativeName>
        <fullName evidence="10">Dimethylallyl diphosphate:tRNA dimethylallyltransferase</fullName>
        <shortName evidence="10">DMAPP:tRNA dimethylallyltransferase</shortName>
        <shortName evidence="10">DMATase</shortName>
    </alternativeName>
    <alternativeName>
        <fullName evidence="10">Isopentenyl-diphosphate:tRNA isopentenyltransferase</fullName>
        <shortName evidence="10">IPP transferase</shortName>
        <shortName evidence="10">IPPT</shortName>
        <shortName evidence="10">IPTase</shortName>
    </alternativeName>
</protein>
<name>A0A3S0L324_9DEIO</name>
<sequence length="304" mass="33380">MSLSPIPVLTAPTASGKSALALELAQEFRLEIVSADAFTVYRGLDIGTAKPRAAERALVPHHLLDVVDVTENYGVSGWIAEAEAVITDLLERGRRPLVVGGTGFYLRALTQGLPLAPAADPKLRSQLEAELAERGLDALLADIAQVRPDQLERMERNPRRVVRALEVYRQSGQFPSDFGHQAPRFTAQVFAFSPPLSELEKRAEARTRQMLAAGWPAEAEWLAAQVAPDTTPLPTAWQALGYREALALAHGHRTLDEAAEQITLATRRYAKRQRTFIRTQLGAELLSPQEGHAALRDFLTTNVQ</sequence>
<dbReference type="Gene3D" id="1.10.20.140">
    <property type="match status" value="1"/>
</dbReference>
<keyword evidence="6 10" id="KW-0547">Nucleotide-binding</keyword>
<evidence type="ECO:0000256" key="5">
    <source>
        <dbReference type="ARBA" id="ARBA00022694"/>
    </source>
</evidence>
<dbReference type="Gene3D" id="3.40.50.300">
    <property type="entry name" value="P-loop containing nucleotide triphosphate hydrolases"/>
    <property type="match status" value="1"/>
</dbReference>
<dbReference type="HAMAP" id="MF_00185">
    <property type="entry name" value="IPP_trans"/>
    <property type="match status" value="1"/>
</dbReference>
<dbReference type="SUPFAM" id="SSF52540">
    <property type="entry name" value="P-loop containing nucleoside triphosphate hydrolases"/>
    <property type="match status" value="1"/>
</dbReference>
<evidence type="ECO:0000256" key="7">
    <source>
        <dbReference type="ARBA" id="ARBA00022840"/>
    </source>
</evidence>
<feature type="binding site" evidence="10">
    <location>
        <begin position="13"/>
        <end position="18"/>
    </location>
    <ligand>
        <name>substrate</name>
    </ligand>
</feature>
<dbReference type="InterPro" id="IPR039657">
    <property type="entry name" value="Dimethylallyltransferase"/>
</dbReference>
<gene>
    <name evidence="10 14" type="primary">miaA</name>
    <name evidence="14" type="ORF">EJ104_09670</name>
</gene>
<dbReference type="PANTHER" id="PTHR11088">
    <property type="entry name" value="TRNA DIMETHYLALLYLTRANSFERASE"/>
    <property type="match status" value="1"/>
</dbReference>
<dbReference type="GO" id="GO:0005524">
    <property type="term" value="F:ATP binding"/>
    <property type="evidence" value="ECO:0007669"/>
    <property type="project" value="UniProtKB-UniRule"/>
</dbReference>
<evidence type="ECO:0000256" key="8">
    <source>
        <dbReference type="ARBA" id="ARBA00022842"/>
    </source>
</evidence>
<dbReference type="GO" id="GO:0006400">
    <property type="term" value="P:tRNA modification"/>
    <property type="evidence" value="ECO:0007669"/>
    <property type="project" value="TreeGrafter"/>
</dbReference>
<evidence type="ECO:0000313" key="15">
    <source>
        <dbReference type="Proteomes" id="UP000277766"/>
    </source>
</evidence>
<comment type="cofactor">
    <cofactor evidence="1 10">
        <name>Mg(2+)</name>
        <dbReference type="ChEBI" id="CHEBI:18420"/>
    </cofactor>
</comment>
<dbReference type="InterPro" id="IPR018022">
    <property type="entry name" value="IPT"/>
</dbReference>
<evidence type="ECO:0000256" key="4">
    <source>
        <dbReference type="ARBA" id="ARBA00022679"/>
    </source>
</evidence>
<dbReference type="InterPro" id="IPR027417">
    <property type="entry name" value="P-loop_NTPase"/>
</dbReference>
<dbReference type="EC" id="2.5.1.75" evidence="10"/>
<evidence type="ECO:0000256" key="12">
    <source>
        <dbReference type="RuleBase" id="RU003784"/>
    </source>
</evidence>
<dbReference type="NCBIfam" id="TIGR00174">
    <property type="entry name" value="miaA"/>
    <property type="match status" value="1"/>
</dbReference>
<evidence type="ECO:0000313" key="14">
    <source>
        <dbReference type="EMBL" id="RTR25811.1"/>
    </source>
</evidence>
<keyword evidence="8 10" id="KW-0460">Magnesium</keyword>
<evidence type="ECO:0000256" key="6">
    <source>
        <dbReference type="ARBA" id="ARBA00022741"/>
    </source>
</evidence>
<comment type="function">
    <text evidence="2 10 12">Catalyzes the transfer of a dimethylallyl group onto the adenine at position 37 in tRNAs that read codons beginning with uridine, leading to the formation of N6-(dimethylallyl)adenosine (i(6)A).</text>
</comment>
<dbReference type="RefSeq" id="WP_126352525.1">
    <property type="nucleotide sequence ID" value="NZ_CP086380.1"/>
</dbReference>
<dbReference type="OrthoDB" id="9776390at2"/>
<dbReference type="Proteomes" id="UP000277766">
    <property type="component" value="Unassembled WGS sequence"/>
</dbReference>
<accession>A0A3S0L324</accession>
<dbReference type="CDD" id="cd02019">
    <property type="entry name" value="NK"/>
    <property type="match status" value="1"/>
</dbReference>
<keyword evidence="15" id="KW-1185">Reference proteome</keyword>
<evidence type="ECO:0000256" key="11">
    <source>
        <dbReference type="RuleBase" id="RU003783"/>
    </source>
</evidence>
<dbReference type="AlphaFoldDB" id="A0A3S0L324"/>
<evidence type="ECO:0000256" key="9">
    <source>
        <dbReference type="ARBA" id="ARBA00049563"/>
    </source>
</evidence>
<keyword evidence="7 10" id="KW-0067">ATP-binding</keyword>
<feature type="binding site" evidence="10">
    <location>
        <begin position="11"/>
        <end position="18"/>
    </location>
    <ligand>
        <name>ATP</name>
        <dbReference type="ChEBI" id="CHEBI:30616"/>
    </ligand>
</feature>
<keyword evidence="5 10" id="KW-0819">tRNA processing</keyword>
<dbReference type="EMBL" id="RXPE01000021">
    <property type="protein sequence ID" value="RTR25811.1"/>
    <property type="molecule type" value="Genomic_DNA"/>
</dbReference>
<evidence type="ECO:0000256" key="13">
    <source>
        <dbReference type="RuleBase" id="RU003785"/>
    </source>
</evidence>
<evidence type="ECO:0000256" key="10">
    <source>
        <dbReference type="HAMAP-Rule" id="MF_00185"/>
    </source>
</evidence>